<evidence type="ECO:0000313" key="2">
    <source>
        <dbReference type="EMBL" id="OEF95949.1"/>
    </source>
</evidence>
<dbReference type="OrthoDB" id="9806267at2"/>
<evidence type="ECO:0000259" key="1">
    <source>
        <dbReference type="Pfam" id="PF07833"/>
    </source>
</evidence>
<accession>A0A1E5FZJ6</accession>
<dbReference type="InterPro" id="IPR036582">
    <property type="entry name" value="Mao_N_sf"/>
</dbReference>
<gene>
    <name evidence="2" type="ORF">BHF68_11205</name>
</gene>
<organism evidence="2 3">
    <name type="scientific">Desulfuribacillus alkaliarsenatis</name>
    <dbReference type="NCBI Taxonomy" id="766136"/>
    <lineage>
        <taxon>Bacteria</taxon>
        <taxon>Bacillati</taxon>
        <taxon>Bacillota</taxon>
        <taxon>Desulfuribacillia</taxon>
        <taxon>Desulfuribacillales</taxon>
        <taxon>Desulfuribacillaceae</taxon>
        <taxon>Desulfuribacillus</taxon>
    </lineage>
</organism>
<reference evidence="2 3" key="1">
    <citation type="submission" date="2016-09" db="EMBL/GenBank/DDBJ databases">
        <title>Draft genome sequence for the type strain of Desulfuribacillus alkaliarsenatis AHT28, an obligately anaerobic, sulfidogenic bacterium isolated from Russian soda lake sediments.</title>
        <authorList>
            <person name="Abin C.A."/>
            <person name="Hollibaugh J.T."/>
        </authorList>
    </citation>
    <scope>NUCLEOTIDE SEQUENCE [LARGE SCALE GENOMIC DNA]</scope>
    <source>
        <strain evidence="2 3">AHT28</strain>
    </source>
</reference>
<dbReference type="SUPFAM" id="SSF55383">
    <property type="entry name" value="Copper amine oxidase, domain N"/>
    <property type="match status" value="1"/>
</dbReference>
<dbReference type="Pfam" id="PF07833">
    <property type="entry name" value="Cu_amine_oxidN1"/>
    <property type="match status" value="1"/>
</dbReference>
<dbReference type="Gene3D" id="3.30.457.10">
    <property type="entry name" value="Copper amine oxidase-like, N-terminal domain"/>
    <property type="match status" value="1"/>
</dbReference>
<feature type="domain" description="Copper amine oxidase-like N-terminal" evidence="1">
    <location>
        <begin position="38"/>
        <end position="138"/>
    </location>
</feature>
<sequence>MKNIVRYSFAIIALILILTGNIYASEYQDHRNEWGLFLEGTNLNPDVAPIDSSSDLLLPIRFVVEGLGGEIEWKPHTKEVIAHVNGQELYIIFNHKSGAAHSVKVNGMQFSSKQHPLPVIKSGRTMINVELVELITKTKIARVDGLRLTNIYKEQKQEEFQLEQLALCVHKADEYLFRVFKDRTQQDRKQLESRLTRYYSKAISEQIIEHYYIKNDEGFYQVIPTDRPITIAPANNIESIELQSIKNLNNEVGLMLYVKRKPTLFSTYKVHSQYEFRLQNQQWIIVEIIHHLVDNRDRTNDGYGGAMRL</sequence>
<dbReference type="Proteomes" id="UP000094296">
    <property type="component" value="Unassembled WGS sequence"/>
</dbReference>
<dbReference type="RefSeq" id="WP_069644222.1">
    <property type="nucleotide sequence ID" value="NZ_MIJE01000034.1"/>
</dbReference>
<comment type="caution">
    <text evidence="2">The sequence shown here is derived from an EMBL/GenBank/DDBJ whole genome shotgun (WGS) entry which is preliminary data.</text>
</comment>
<keyword evidence="3" id="KW-1185">Reference proteome</keyword>
<evidence type="ECO:0000313" key="3">
    <source>
        <dbReference type="Proteomes" id="UP000094296"/>
    </source>
</evidence>
<dbReference type="STRING" id="766136.BHF68_11205"/>
<proteinExistence type="predicted"/>
<dbReference type="AlphaFoldDB" id="A0A1E5FZJ6"/>
<name>A0A1E5FZJ6_9FIRM</name>
<dbReference type="InterPro" id="IPR012854">
    <property type="entry name" value="Cu_amine_oxidase-like_N"/>
</dbReference>
<protein>
    <recommendedName>
        <fullName evidence="1">Copper amine oxidase-like N-terminal domain-containing protein</fullName>
    </recommendedName>
</protein>
<dbReference type="EMBL" id="MIJE01000034">
    <property type="protein sequence ID" value="OEF95949.1"/>
    <property type="molecule type" value="Genomic_DNA"/>
</dbReference>